<proteinExistence type="predicted"/>
<dbReference type="RefSeq" id="WP_087375662.1">
    <property type="nucleotide sequence ID" value="NZ_NFIJ01000021.1"/>
</dbReference>
<accession>A0A9Q5SPH6</accession>
<comment type="caution">
    <text evidence="1">The sequence shown here is derived from an EMBL/GenBank/DDBJ whole genome shotgun (WGS) entry which is preliminary data.</text>
</comment>
<dbReference type="EMBL" id="NFIJ01000021">
    <property type="protein sequence ID" value="OUO03559.1"/>
    <property type="molecule type" value="Genomic_DNA"/>
</dbReference>
<evidence type="ECO:0000313" key="2">
    <source>
        <dbReference type="Proteomes" id="UP000195975"/>
    </source>
</evidence>
<dbReference type="AlphaFoldDB" id="A0A9Q5SPH6"/>
<protein>
    <submittedName>
        <fullName evidence="1">Uncharacterized protein</fullName>
    </submittedName>
</protein>
<evidence type="ECO:0000313" key="1">
    <source>
        <dbReference type="EMBL" id="OUO03559.1"/>
    </source>
</evidence>
<organism evidence="1 2">
    <name type="scientific">Parabacteroides johnsonii</name>
    <dbReference type="NCBI Taxonomy" id="387661"/>
    <lineage>
        <taxon>Bacteria</taxon>
        <taxon>Pseudomonadati</taxon>
        <taxon>Bacteroidota</taxon>
        <taxon>Bacteroidia</taxon>
        <taxon>Bacteroidales</taxon>
        <taxon>Tannerellaceae</taxon>
        <taxon>Parabacteroides</taxon>
    </lineage>
</organism>
<reference evidence="2" key="1">
    <citation type="submission" date="2017-04" db="EMBL/GenBank/DDBJ databases">
        <title>Function of individual gut microbiota members based on whole genome sequencing of pure cultures obtained from chicken caecum.</title>
        <authorList>
            <person name="Medvecky M."/>
            <person name="Cejkova D."/>
            <person name="Polansky O."/>
            <person name="Karasova D."/>
            <person name="Kubasova T."/>
            <person name="Cizek A."/>
            <person name="Rychlik I."/>
        </authorList>
    </citation>
    <scope>NUCLEOTIDE SEQUENCE [LARGE SCALE GENOMIC DNA]</scope>
    <source>
        <strain evidence="2">An42</strain>
    </source>
</reference>
<name>A0A9Q5SPH6_9BACT</name>
<gene>
    <name evidence="1" type="ORF">B5F96_15215</name>
</gene>
<sequence>MKKNRHKKESLLNKRVLVKWIDSNLSERTWVDLEDYETDISEIESYGIVVHENERSISVAGHYAVGNSNTLEQASGIMTIPKACIKELIFLSFGNHSYFFHDGKRLVKCNLQEF</sequence>
<dbReference type="Proteomes" id="UP000195975">
    <property type="component" value="Unassembled WGS sequence"/>
</dbReference>